<keyword evidence="5 14" id="KW-0378">Hydrolase</keyword>
<evidence type="ECO:0000256" key="7">
    <source>
        <dbReference type="ARBA" id="ARBA00023295"/>
    </source>
</evidence>
<feature type="domain" description="GH15-like" evidence="12">
    <location>
        <begin position="284"/>
        <end position="647"/>
    </location>
</feature>
<dbReference type="Gene3D" id="1.50.10.10">
    <property type="match status" value="1"/>
</dbReference>
<comment type="similarity">
    <text evidence="2">Belongs to the glycosyl hydrolase 15 family.</text>
</comment>
<dbReference type="AlphaFoldDB" id="A0AAN0RE02"/>
<dbReference type="InterPro" id="IPR045582">
    <property type="entry name" value="Trehalase-like_N"/>
</dbReference>
<proteinExistence type="inferred from homology"/>
<evidence type="ECO:0000259" key="13">
    <source>
        <dbReference type="Pfam" id="PF19291"/>
    </source>
</evidence>
<evidence type="ECO:0000259" key="12">
    <source>
        <dbReference type="Pfam" id="PF00723"/>
    </source>
</evidence>
<dbReference type="InterPro" id="IPR008928">
    <property type="entry name" value="6-hairpin_glycosidase_sf"/>
</dbReference>
<evidence type="ECO:0000256" key="1">
    <source>
        <dbReference type="ARBA" id="ARBA00001576"/>
    </source>
</evidence>
<accession>A0AAN0RE02</accession>
<keyword evidence="6" id="KW-0119">Carbohydrate metabolism</keyword>
<evidence type="ECO:0000313" key="14">
    <source>
        <dbReference type="EMBL" id="AHJ63125.1"/>
    </source>
</evidence>
<dbReference type="InterPro" id="IPR011613">
    <property type="entry name" value="GH15-like"/>
</dbReference>
<feature type="domain" description="Trehalase-like N-terminal" evidence="13">
    <location>
        <begin position="59"/>
        <end position="247"/>
    </location>
</feature>
<evidence type="ECO:0000256" key="3">
    <source>
        <dbReference type="ARBA" id="ARBA00012757"/>
    </source>
</evidence>
<evidence type="ECO:0000256" key="9">
    <source>
        <dbReference type="ARBA" id="ARBA00031637"/>
    </source>
</evidence>
<dbReference type="Proteomes" id="UP000019438">
    <property type="component" value="Chromosome"/>
</dbReference>
<comment type="catalytic activity">
    <reaction evidence="1">
        <text>alpha,alpha-trehalose + H2O = alpha-D-glucose + beta-D-glucose</text>
        <dbReference type="Rhea" id="RHEA:32675"/>
        <dbReference type="ChEBI" id="CHEBI:15377"/>
        <dbReference type="ChEBI" id="CHEBI:15903"/>
        <dbReference type="ChEBI" id="CHEBI:16551"/>
        <dbReference type="ChEBI" id="CHEBI:17925"/>
        <dbReference type="EC" id="3.2.1.28"/>
    </reaction>
</comment>
<evidence type="ECO:0000256" key="4">
    <source>
        <dbReference type="ARBA" id="ARBA00019905"/>
    </source>
</evidence>
<name>A0AAN0RE02_9PROT</name>
<dbReference type="Pfam" id="PF19291">
    <property type="entry name" value="TREH_N"/>
    <property type="match status" value="1"/>
</dbReference>
<protein>
    <recommendedName>
        <fullName evidence="4">Trehalase</fullName>
        <ecNumber evidence="3">3.2.1.28</ecNumber>
    </recommendedName>
    <alternativeName>
        <fullName evidence="8">Alpha,alpha-trehalase</fullName>
    </alternativeName>
    <alternativeName>
        <fullName evidence="9">Alpha,alpha-trehalose glucohydrolase</fullName>
    </alternativeName>
</protein>
<dbReference type="FunFam" id="1.50.10.10:FF:000005">
    <property type="entry name" value="Glycosyl hydrolase, glucoamylase"/>
    <property type="match status" value="1"/>
</dbReference>
<dbReference type="PANTHER" id="PTHR31616">
    <property type="entry name" value="TREHALASE"/>
    <property type="match status" value="1"/>
</dbReference>
<dbReference type="GO" id="GO:0005993">
    <property type="term" value="P:trehalose catabolic process"/>
    <property type="evidence" value="ECO:0007669"/>
    <property type="project" value="UniProtKB-ARBA"/>
</dbReference>
<dbReference type="EC" id="3.2.1.28" evidence="3"/>
<evidence type="ECO:0000256" key="8">
    <source>
        <dbReference type="ARBA" id="ARBA00030473"/>
    </source>
</evidence>
<reference evidence="15" key="1">
    <citation type="submission" date="2012-06" db="EMBL/GenBank/DDBJ databases">
        <title>Genome analysis of multiple Granulibacter bethesdensis isolates demonstrates substantial genome diversity.</title>
        <authorList>
            <person name="Greenberg D.E."/>
            <person name="Porcella S.F."/>
            <person name="Zarember K."/>
            <person name="Zelazny A.M."/>
            <person name="Bruno D."/>
            <person name="Martens C."/>
            <person name="Barbian K.D."/>
            <person name="Jaske E."/>
            <person name="Holland S.M."/>
        </authorList>
    </citation>
    <scope>NUCLEOTIDE SEQUENCE [LARGE SCALE GENOMIC DNA]</scope>
    <source>
        <strain evidence="15">CGDNIH3</strain>
    </source>
</reference>
<dbReference type="InterPro" id="IPR012341">
    <property type="entry name" value="6hp_glycosidase-like_sf"/>
</dbReference>
<keyword evidence="7 14" id="KW-0326">Glycosidase</keyword>
<dbReference type="Pfam" id="PF00723">
    <property type="entry name" value="Glyco_hydro_15"/>
    <property type="match status" value="1"/>
</dbReference>
<dbReference type="EMBL" id="CP003181">
    <property type="protein sequence ID" value="AHJ63125.1"/>
    <property type="molecule type" value="Genomic_DNA"/>
</dbReference>
<evidence type="ECO:0000256" key="2">
    <source>
        <dbReference type="ARBA" id="ARBA00006188"/>
    </source>
</evidence>
<gene>
    <name evidence="14" type="ORF">GbCGDNIH3_1316</name>
</gene>
<dbReference type="SUPFAM" id="SSF48208">
    <property type="entry name" value="Six-hairpin glycosidases"/>
    <property type="match status" value="1"/>
</dbReference>
<evidence type="ECO:0000313" key="15">
    <source>
        <dbReference type="Proteomes" id="UP000019438"/>
    </source>
</evidence>
<dbReference type="GO" id="GO:0004555">
    <property type="term" value="F:alpha,alpha-trehalase activity"/>
    <property type="evidence" value="ECO:0007669"/>
    <property type="project" value="UniProtKB-EC"/>
</dbReference>
<evidence type="ECO:0000256" key="11">
    <source>
        <dbReference type="ARBA" id="ARBA00060615"/>
    </source>
</evidence>
<evidence type="ECO:0000256" key="5">
    <source>
        <dbReference type="ARBA" id="ARBA00022801"/>
    </source>
</evidence>
<comment type="cofactor">
    <cofactor evidence="10">
        <name>phosphate</name>
        <dbReference type="ChEBI" id="CHEBI:43474"/>
    </cofactor>
</comment>
<evidence type="ECO:0000256" key="10">
    <source>
        <dbReference type="ARBA" id="ARBA00053030"/>
    </source>
</evidence>
<dbReference type="KEGG" id="gbc:GbCGDNIH3_1316"/>
<organism evidence="14 15">
    <name type="scientific">Granulibacter bethesdensis</name>
    <dbReference type="NCBI Taxonomy" id="364410"/>
    <lineage>
        <taxon>Bacteria</taxon>
        <taxon>Pseudomonadati</taxon>
        <taxon>Pseudomonadota</taxon>
        <taxon>Alphaproteobacteria</taxon>
        <taxon>Acetobacterales</taxon>
        <taxon>Acetobacteraceae</taxon>
        <taxon>Granulibacter</taxon>
    </lineage>
</organism>
<comment type="pathway">
    <text evidence="11">Glycan degradation; trehalose degradation; D-glucose from alpha,alpha-trehalose: step 1/1.</text>
</comment>
<sequence>MPSEEISRQARCFLSQTGCYSSVGQGCMKEEGDRDASDKYPLHAVFSRWCAVTLDDLPMAIEDYGLIGDCRTAALVSRHGSIDWLCWPRFDGAACFAALLGQARHGRWAIAPEALGKTPEKVSITRRYRGDTLVLETVFTTDTGEVALIDFMPVHPDPDDDGSSLIRIVEGRKGSVEMQMHLVLRFDYGISVPWVMHLDDEEGITAIAGPAMTVLRTPVEIEGENLSSIARFTVTEGRKIPFVLSYGPSHLPPPVRLDAEEELQHTEAWWHEWSSQCTYEGPWRDVMQRSLITLKALTYAPTGGIVAAATTSLPEEIGGSRNWDYRYCWLRDSTLTLFALMHGGHRQEAQEWRDWLHRSIAGKAEQIQIMYGLAGERRLDEWSVPWLPGYENSSPVRIGNGAAGQLQLDVYGEVIDTLYQARERGLQVPASSWSLEKALVKYLETIWQEPDEGLWEVRGGRQHFTFSKAMVWLAFDRMVLNAEHFGLEGPVDHWRALRDEVHETVCREGFNKEMNSFVQYFAGDTLDASLLVLPLIGFLPATDPRMLGTVAAIERTLLKDGFVYRYRTEEGTDGLPGDEGAFLVCTFWLADNYVLQGRQDEAVRMLERLLAIQSDLGLFAEEYDRHRKRQVGNFPQAFSHVGLIATILNIADGGPAYQRKERS</sequence>
<evidence type="ECO:0000256" key="6">
    <source>
        <dbReference type="ARBA" id="ARBA00023277"/>
    </source>
</evidence>
<dbReference type="PANTHER" id="PTHR31616:SF0">
    <property type="entry name" value="GLUCAN 1,4-ALPHA-GLUCOSIDASE"/>
    <property type="match status" value="1"/>
</dbReference>